<feature type="non-terminal residue" evidence="3">
    <location>
        <position position="111"/>
    </location>
</feature>
<evidence type="ECO:0000256" key="1">
    <source>
        <dbReference type="ARBA" id="ARBA00008887"/>
    </source>
</evidence>
<dbReference type="GO" id="GO:0007018">
    <property type="term" value="P:microtubule-based movement"/>
    <property type="evidence" value="ECO:0007669"/>
    <property type="project" value="InterPro"/>
</dbReference>
<sequence>ETSEAGPQEELEYWKLRMAKLKYLSEKMNSPHVLGLLIVLQLSRSKIFKSWKEADHQVTQYLDEAKDNVKYVYAIEEYCHPLYLNEPASMTPHILMLFNKIRMIYKFSKYY</sequence>
<dbReference type="PANTHER" id="PTHR46532:SF4">
    <property type="entry name" value="AAA+ ATPASE DOMAIN-CONTAINING PROTEIN"/>
    <property type="match status" value="1"/>
</dbReference>
<evidence type="ECO:0000259" key="2">
    <source>
        <dbReference type="Pfam" id="PF08385"/>
    </source>
</evidence>
<comment type="caution">
    <text evidence="3">The sequence shown here is derived from an EMBL/GenBank/DDBJ whole genome shotgun (WGS) entry which is preliminary data.</text>
</comment>
<feature type="domain" description="Dynein heavy chain tail" evidence="2">
    <location>
        <begin position="3"/>
        <end position="111"/>
    </location>
</feature>
<proteinExistence type="inferred from homology"/>
<gene>
    <name evidence="3" type="ORF">MNOR_LOCUS20343</name>
</gene>
<accession>A0AAV2R6T2</accession>
<dbReference type="PANTHER" id="PTHR46532">
    <property type="entry name" value="MALE FERTILITY FACTOR KL5"/>
    <property type="match status" value="1"/>
</dbReference>
<dbReference type="InterPro" id="IPR026983">
    <property type="entry name" value="DHC"/>
</dbReference>
<keyword evidence="4" id="KW-1185">Reference proteome</keyword>
<dbReference type="AlphaFoldDB" id="A0AAV2R6T2"/>
<evidence type="ECO:0000313" key="3">
    <source>
        <dbReference type="EMBL" id="CAL4114169.1"/>
    </source>
</evidence>
<dbReference type="InterPro" id="IPR013594">
    <property type="entry name" value="Dynein_heavy_tail"/>
</dbReference>
<protein>
    <recommendedName>
        <fullName evidence="2">Dynein heavy chain tail domain-containing protein</fullName>
    </recommendedName>
</protein>
<comment type="similarity">
    <text evidence="1">Belongs to the dynein heavy chain family.</text>
</comment>
<reference evidence="3 4" key="1">
    <citation type="submission" date="2024-05" db="EMBL/GenBank/DDBJ databases">
        <authorList>
            <person name="Wallberg A."/>
        </authorList>
    </citation>
    <scope>NUCLEOTIDE SEQUENCE [LARGE SCALE GENOMIC DNA]</scope>
</reference>
<evidence type="ECO:0000313" key="4">
    <source>
        <dbReference type="Proteomes" id="UP001497623"/>
    </source>
</evidence>
<dbReference type="GO" id="GO:0005858">
    <property type="term" value="C:axonemal dynein complex"/>
    <property type="evidence" value="ECO:0007669"/>
    <property type="project" value="TreeGrafter"/>
</dbReference>
<feature type="non-terminal residue" evidence="3">
    <location>
        <position position="1"/>
    </location>
</feature>
<name>A0AAV2R6T2_MEGNR</name>
<dbReference type="EMBL" id="CAXKWB010015661">
    <property type="protein sequence ID" value="CAL4114169.1"/>
    <property type="molecule type" value="Genomic_DNA"/>
</dbReference>
<organism evidence="3 4">
    <name type="scientific">Meganyctiphanes norvegica</name>
    <name type="common">Northern krill</name>
    <name type="synonym">Thysanopoda norvegica</name>
    <dbReference type="NCBI Taxonomy" id="48144"/>
    <lineage>
        <taxon>Eukaryota</taxon>
        <taxon>Metazoa</taxon>
        <taxon>Ecdysozoa</taxon>
        <taxon>Arthropoda</taxon>
        <taxon>Crustacea</taxon>
        <taxon>Multicrustacea</taxon>
        <taxon>Malacostraca</taxon>
        <taxon>Eumalacostraca</taxon>
        <taxon>Eucarida</taxon>
        <taxon>Euphausiacea</taxon>
        <taxon>Euphausiidae</taxon>
        <taxon>Meganyctiphanes</taxon>
    </lineage>
</organism>
<dbReference type="GO" id="GO:0045505">
    <property type="term" value="F:dynein intermediate chain binding"/>
    <property type="evidence" value="ECO:0007669"/>
    <property type="project" value="InterPro"/>
</dbReference>
<dbReference type="Proteomes" id="UP001497623">
    <property type="component" value="Unassembled WGS sequence"/>
</dbReference>
<dbReference type="GO" id="GO:0051959">
    <property type="term" value="F:dynein light intermediate chain binding"/>
    <property type="evidence" value="ECO:0007669"/>
    <property type="project" value="InterPro"/>
</dbReference>
<dbReference type="Pfam" id="PF08385">
    <property type="entry name" value="DHC_N1"/>
    <property type="match status" value="1"/>
</dbReference>